<gene>
    <name evidence="3" type="ORF">C7B65_20700</name>
</gene>
<evidence type="ECO:0000313" key="3">
    <source>
        <dbReference type="EMBL" id="PSB16779.1"/>
    </source>
</evidence>
<dbReference type="Proteomes" id="UP000238634">
    <property type="component" value="Unassembled WGS sequence"/>
</dbReference>
<comment type="caution">
    <text evidence="3">The sequence shown here is derived from an EMBL/GenBank/DDBJ whole genome shotgun (WGS) entry which is preliminary data.</text>
</comment>
<keyword evidence="1" id="KW-0175">Coiled coil</keyword>
<dbReference type="InterPro" id="IPR043129">
    <property type="entry name" value="ATPase_NBD"/>
</dbReference>
<keyword evidence="4" id="KW-1185">Reference proteome</keyword>
<dbReference type="STRING" id="1920490.GCA_001895925_02383"/>
<name>A0A2T1D8F0_9CYAN</name>
<accession>A0A2T1D8F0</accession>
<feature type="region of interest" description="Disordered" evidence="2">
    <location>
        <begin position="704"/>
        <end position="738"/>
    </location>
</feature>
<dbReference type="SUPFAM" id="SSF53067">
    <property type="entry name" value="Actin-like ATPase domain"/>
    <property type="match status" value="1"/>
</dbReference>
<evidence type="ECO:0000256" key="1">
    <source>
        <dbReference type="SAM" id="Coils"/>
    </source>
</evidence>
<feature type="compositionally biased region" description="Basic and acidic residues" evidence="2">
    <location>
        <begin position="706"/>
        <end position="716"/>
    </location>
</feature>
<organism evidence="3 4">
    <name type="scientific">Phormidesmis priestleyi ULC007</name>
    <dbReference type="NCBI Taxonomy" id="1920490"/>
    <lineage>
        <taxon>Bacteria</taxon>
        <taxon>Bacillati</taxon>
        <taxon>Cyanobacteriota</taxon>
        <taxon>Cyanophyceae</taxon>
        <taxon>Leptolyngbyales</taxon>
        <taxon>Leptolyngbyaceae</taxon>
        <taxon>Phormidesmis</taxon>
    </lineage>
</organism>
<evidence type="ECO:0000313" key="4">
    <source>
        <dbReference type="Proteomes" id="UP000238634"/>
    </source>
</evidence>
<reference evidence="3 4" key="1">
    <citation type="submission" date="2018-02" db="EMBL/GenBank/DDBJ databases">
        <authorList>
            <person name="Cohen D.B."/>
            <person name="Kent A.D."/>
        </authorList>
    </citation>
    <scope>NUCLEOTIDE SEQUENCE [LARGE SCALE GENOMIC DNA]</scope>
    <source>
        <strain evidence="3 4">ULC007</strain>
    </source>
</reference>
<evidence type="ECO:0000256" key="2">
    <source>
        <dbReference type="SAM" id="MobiDB-lite"/>
    </source>
</evidence>
<proteinExistence type="predicted"/>
<dbReference type="RefSeq" id="WP_073074588.1">
    <property type="nucleotide sequence ID" value="NZ_MPPI01000040.1"/>
</dbReference>
<feature type="coiled-coil region" evidence="1">
    <location>
        <begin position="113"/>
        <end position="238"/>
    </location>
</feature>
<protein>
    <submittedName>
        <fullName evidence="3">Uncharacterized protein</fullName>
    </submittedName>
</protein>
<sequence length="738" mass="82937">MSNPFFARRTQRSHLLQVAEYTSAAFAVGGVVVSALSQQVAWAAAPLSLSLCLNLVNRRRFEQQTEQRFNGAIAQIDQRLLHLDSRVLEQSTQSLTERVTDLSEQLTAFGQRQNQTAIDLSELRSQLSQLQERFTTTQQGQNATATHLGELQARLSQLNAQLTANQQRQADAATSQTGLEAQFSQVRENLSQEIQDIRQQLQATTLNLGEFRALQQAFPRLAEQIAQLQEQLRAIEAQQISEPADLRIENRLPTIEPPPTIVAPEFVDLPTELEPEVEQAPISPADVEGLSDLEDLVLNLGIDFGTSFTKVCFRDVARDRSEIVTFTDEVTHLEEALLPTKIGILPDGTLMTGLTTSEWKPYEDQVQTTVEFIKMRLADLDLSQCNESWRLEELPELDNPETVENLCAYYLSRIIVRAQTWIRQNKPELIINQQIGWSANVGVPVEYCDSKAINRFEKVLSLAWLLSHEPQTERMTIENLHDRLKPLRATLEEAAIYCHAIPEIAAEAWSLINSLEIDEGFYALFDVGDGTLDGSSFQYRNEAGEKKVDFFFGKVDPLGVTAFCQQSAKELNLLDTDVKDTLRGNSTRYSVQLRSSKTRREIQKLIAKVILKGCRRYVEHGGTLMKRGFEKPLNILMGGGGGQSIFYTQAIKDTYSDFKHKDALIPEYEVRSLPAPKDLETNGISNREFHRFAVAYGLSIPTGEQPEIRLPSEMEQIKPAPPQGEDPMGKAPKANEPR</sequence>
<dbReference type="EMBL" id="PVWG01000037">
    <property type="protein sequence ID" value="PSB16779.1"/>
    <property type="molecule type" value="Genomic_DNA"/>
</dbReference>
<dbReference type="AlphaFoldDB" id="A0A2T1D8F0"/>
<reference evidence="3 4" key="2">
    <citation type="submission" date="2018-03" db="EMBL/GenBank/DDBJ databases">
        <title>The ancient ancestry and fast evolution of plastids.</title>
        <authorList>
            <person name="Moore K.R."/>
            <person name="Magnabosco C."/>
            <person name="Momper L."/>
            <person name="Gold D.A."/>
            <person name="Bosak T."/>
            <person name="Fournier G.P."/>
        </authorList>
    </citation>
    <scope>NUCLEOTIDE SEQUENCE [LARGE SCALE GENOMIC DNA]</scope>
    <source>
        <strain evidence="3 4">ULC007</strain>
    </source>
</reference>
<dbReference type="OrthoDB" id="5464671at2"/>